<dbReference type="EMBL" id="JBFSHR010000005">
    <property type="protein sequence ID" value="MEX6428718.1"/>
    <property type="molecule type" value="Genomic_DNA"/>
</dbReference>
<keyword evidence="6" id="KW-0665">Pyrimidine biosynthesis</keyword>
<dbReference type="GO" id="GO:0004151">
    <property type="term" value="F:dihydroorotase activity"/>
    <property type="evidence" value="ECO:0007669"/>
    <property type="project" value="UniProtKB-EC"/>
</dbReference>
<dbReference type="Pfam" id="PF12890">
    <property type="entry name" value="DHOase"/>
    <property type="match status" value="1"/>
</dbReference>
<keyword evidence="4" id="KW-0479">Metal-binding</keyword>
<dbReference type="Gene3D" id="3.20.20.140">
    <property type="entry name" value="Metal-dependent hydrolases"/>
    <property type="match status" value="1"/>
</dbReference>
<evidence type="ECO:0000256" key="3">
    <source>
        <dbReference type="ARBA" id="ARBA00010286"/>
    </source>
</evidence>
<reference evidence="8 9" key="1">
    <citation type="submission" date="2024-07" db="EMBL/GenBank/DDBJ databases">
        <title>Draft Genome Sequence of Ferrimicrobium acidiphilum Strain YE2023, Isolated from a Pulp of Bioleach Reactor.</title>
        <authorList>
            <person name="Elkina Y.A."/>
            <person name="Bulaeva A.G."/>
            <person name="Beletsky A.V."/>
            <person name="Mardanov A.V."/>
        </authorList>
    </citation>
    <scope>NUCLEOTIDE SEQUENCE [LARGE SCALE GENOMIC DNA]</scope>
    <source>
        <strain evidence="8 9">YE2023</strain>
    </source>
</reference>
<dbReference type="InterPro" id="IPR050138">
    <property type="entry name" value="DHOase/Allantoinase_Hydrolase"/>
</dbReference>
<dbReference type="PROSITE" id="PS00483">
    <property type="entry name" value="DIHYDROOROTASE_2"/>
    <property type="match status" value="1"/>
</dbReference>
<proteinExistence type="inferred from homology"/>
<comment type="caution">
    <text evidence="8">The sequence shown here is derived from an EMBL/GenBank/DDBJ whole genome shotgun (WGS) entry which is preliminary data.</text>
</comment>
<evidence type="ECO:0000259" key="7">
    <source>
        <dbReference type="Pfam" id="PF12890"/>
    </source>
</evidence>
<evidence type="ECO:0000256" key="1">
    <source>
        <dbReference type="ARBA" id="ARBA00001947"/>
    </source>
</evidence>
<gene>
    <name evidence="8" type="ORF">AB6A68_02550</name>
</gene>
<evidence type="ECO:0000256" key="4">
    <source>
        <dbReference type="ARBA" id="ARBA00022723"/>
    </source>
</evidence>
<dbReference type="Gene3D" id="2.30.40.10">
    <property type="entry name" value="Urease, subunit C, domain 1"/>
    <property type="match status" value="1"/>
</dbReference>
<keyword evidence="9" id="KW-1185">Reference proteome</keyword>
<dbReference type="RefSeq" id="WP_369084180.1">
    <property type="nucleotide sequence ID" value="NZ_JBFSHR010000005.1"/>
</dbReference>
<dbReference type="InterPro" id="IPR011059">
    <property type="entry name" value="Metal-dep_hydrolase_composite"/>
</dbReference>
<dbReference type="NCBIfam" id="TIGR00857">
    <property type="entry name" value="pyrC_multi"/>
    <property type="match status" value="1"/>
</dbReference>
<dbReference type="InterPro" id="IPR032466">
    <property type="entry name" value="Metal_Hydrolase"/>
</dbReference>
<evidence type="ECO:0000313" key="9">
    <source>
        <dbReference type="Proteomes" id="UP001560267"/>
    </source>
</evidence>
<keyword evidence="5 8" id="KW-0378">Hydrolase</keyword>
<comment type="function">
    <text evidence="2">Catalyzes the reversible cyclization of carbamoyl aspartate to dihydroorotate.</text>
</comment>
<evidence type="ECO:0000256" key="5">
    <source>
        <dbReference type="ARBA" id="ARBA00022801"/>
    </source>
</evidence>
<comment type="similarity">
    <text evidence="3">Belongs to the metallo-dependent hydrolases superfamily. DHOase family. Class I DHOase subfamily.</text>
</comment>
<feature type="domain" description="Dihydroorotase catalytic" evidence="7">
    <location>
        <begin position="48"/>
        <end position="236"/>
    </location>
</feature>
<name>A0ABV3XZJ7_9ACTN</name>
<dbReference type="PANTHER" id="PTHR43668:SF2">
    <property type="entry name" value="ALLANTOINASE"/>
    <property type="match status" value="1"/>
</dbReference>
<dbReference type="SUPFAM" id="SSF51556">
    <property type="entry name" value="Metallo-dependent hydrolases"/>
    <property type="match status" value="1"/>
</dbReference>
<comment type="cofactor">
    <cofactor evidence="1">
        <name>Zn(2+)</name>
        <dbReference type="ChEBI" id="CHEBI:29105"/>
    </cofactor>
</comment>
<dbReference type="Proteomes" id="UP001560267">
    <property type="component" value="Unassembled WGS sequence"/>
</dbReference>
<dbReference type="InterPro" id="IPR002195">
    <property type="entry name" value="Dihydroorotase_CS"/>
</dbReference>
<evidence type="ECO:0000313" key="8">
    <source>
        <dbReference type="EMBL" id="MEX6428718.1"/>
    </source>
</evidence>
<evidence type="ECO:0000256" key="6">
    <source>
        <dbReference type="ARBA" id="ARBA00022975"/>
    </source>
</evidence>
<protein>
    <submittedName>
        <fullName evidence="8">Dihydroorotase</fullName>
        <ecNumber evidence="8">3.5.2.3</ecNumber>
    </submittedName>
</protein>
<dbReference type="PANTHER" id="PTHR43668">
    <property type="entry name" value="ALLANTOINASE"/>
    <property type="match status" value="1"/>
</dbReference>
<dbReference type="InterPro" id="IPR024403">
    <property type="entry name" value="DHOase_cat"/>
</dbReference>
<dbReference type="CDD" id="cd01317">
    <property type="entry name" value="DHOase_IIa"/>
    <property type="match status" value="1"/>
</dbReference>
<sequence length="441" mass="46941">MRTVFANGVVFSGTGFARHDVVVEGDRIVGVGERLARDPRDRVLDCEGRVLCAPFVDLHTHLRFPGVDEADDPESIARAALAGGFAVLVAMANTVPPIDRVSRFKEASERFHGLVIEVIQAATVTMERQGERLVDVEELVEAGVSILSDDGSGIQRSDVMRDALVASQEYDVVIAQHSEDALLAGDGVVNDGAFAPLLGVGSIPEVAESVMVARDIELLKVIPGRLHLQHVSARESLNLFRQAKREGLRISAEVAPHHLLLTDSRVAQGDPRFKVNPPLRSVATQMALVQGVRDGTFDAIATDHAPHPHQRKAGSIREAAFGMLGLAEAFSVAWTALSRTAGGVQMLADSDLGGPAWATLASVLSALTTGPGTVLGRSAQLRQGALANLVILDPYAAPRVVPSRWYRSGNSPYVGEELVGRVDDVLVRGAQLVADGEVLDA</sequence>
<accession>A0ABV3XZJ7</accession>
<organism evidence="8 9">
    <name type="scientific">Ferrimicrobium acidiphilum</name>
    <dbReference type="NCBI Taxonomy" id="121039"/>
    <lineage>
        <taxon>Bacteria</taxon>
        <taxon>Bacillati</taxon>
        <taxon>Actinomycetota</taxon>
        <taxon>Acidimicrobiia</taxon>
        <taxon>Acidimicrobiales</taxon>
        <taxon>Acidimicrobiaceae</taxon>
        <taxon>Ferrimicrobium</taxon>
    </lineage>
</organism>
<evidence type="ECO:0000256" key="2">
    <source>
        <dbReference type="ARBA" id="ARBA00002368"/>
    </source>
</evidence>
<dbReference type="InterPro" id="IPR004722">
    <property type="entry name" value="DHOase"/>
</dbReference>
<dbReference type="EC" id="3.5.2.3" evidence="8"/>
<dbReference type="SUPFAM" id="SSF51338">
    <property type="entry name" value="Composite domain of metallo-dependent hydrolases"/>
    <property type="match status" value="1"/>
</dbReference>